<sequence length="123" mass="13763">MILHIDLPWLLDVQERFLPDHITVSDFSALGAAVERHRFAPVTLGHEPDAAWRAAALMHTILRLEPLPTMNPVFACMVVGQYMHQSGEGINPPYGAIVELAKEIDNKLAGVFQVAERIRAWKI</sequence>
<dbReference type="Proteomes" id="UP001592530">
    <property type="component" value="Unassembled WGS sequence"/>
</dbReference>
<name>A0ABV6X202_9ACTN</name>
<dbReference type="RefSeq" id="WP_380554050.1">
    <property type="nucleotide sequence ID" value="NZ_JBHEZY010000006.1"/>
</dbReference>
<accession>A0ABV6X202</accession>
<protein>
    <submittedName>
        <fullName evidence="1">Toxin Doc</fullName>
    </submittedName>
</protein>
<evidence type="ECO:0000313" key="2">
    <source>
        <dbReference type="Proteomes" id="UP001592530"/>
    </source>
</evidence>
<gene>
    <name evidence="1" type="ORF">ACEZDB_16875</name>
</gene>
<comment type="caution">
    <text evidence="1">The sequence shown here is derived from an EMBL/GenBank/DDBJ whole genome shotgun (WGS) entry which is preliminary data.</text>
</comment>
<organism evidence="1 2">
    <name type="scientific">Streptacidiphilus alkalitolerans</name>
    <dbReference type="NCBI Taxonomy" id="3342712"/>
    <lineage>
        <taxon>Bacteria</taxon>
        <taxon>Bacillati</taxon>
        <taxon>Actinomycetota</taxon>
        <taxon>Actinomycetes</taxon>
        <taxon>Kitasatosporales</taxon>
        <taxon>Streptomycetaceae</taxon>
        <taxon>Streptacidiphilus</taxon>
    </lineage>
</organism>
<dbReference type="EMBL" id="JBHEZY010000006">
    <property type="protein sequence ID" value="MFC1432323.1"/>
    <property type="molecule type" value="Genomic_DNA"/>
</dbReference>
<proteinExistence type="predicted"/>
<reference evidence="1 2" key="1">
    <citation type="submission" date="2024-09" db="EMBL/GenBank/DDBJ databases">
        <authorList>
            <person name="Lee S.D."/>
        </authorList>
    </citation>
    <scope>NUCLEOTIDE SEQUENCE [LARGE SCALE GENOMIC DNA]</scope>
    <source>
        <strain evidence="1 2">N1-3</strain>
    </source>
</reference>
<evidence type="ECO:0000313" key="1">
    <source>
        <dbReference type="EMBL" id="MFC1432323.1"/>
    </source>
</evidence>